<dbReference type="PRINTS" id="PR01209">
    <property type="entry name" value="NAKCLTRSPRT2"/>
</dbReference>
<evidence type="ECO:0000256" key="1">
    <source>
        <dbReference type="ARBA" id="ARBA00004651"/>
    </source>
</evidence>
<feature type="domain" description="Amino acid permease N-terminal" evidence="4">
    <location>
        <begin position="90"/>
        <end position="140"/>
    </location>
</feature>
<evidence type="ECO:0000313" key="6">
    <source>
        <dbReference type="Proteomes" id="UP001266305"/>
    </source>
</evidence>
<evidence type="ECO:0000256" key="3">
    <source>
        <dbReference type="SAM" id="MobiDB-lite"/>
    </source>
</evidence>
<reference evidence="5 6" key="1">
    <citation type="submission" date="2023-05" db="EMBL/GenBank/DDBJ databases">
        <title>B98-5 Cell Line De Novo Hybrid Assembly: An Optical Mapping Approach.</title>
        <authorList>
            <person name="Kananen K."/>
            <person name="Auerbach J.A."/>
            <person name="Kautto E."/>
            <person name="Blachly J.S."/>
        </authorList>
    </citation>
    <scope>NUCLEOTIDE SEQUENCE [LARGE SCALE GENOMIC DNA]</scope>
    <source>
        <strain evidence="5">B95-8</strain>
        <tissue evidence="5">Cell line</tissue>
    </source>
</reference>
<evidence type="ECO:0000256" key="2">
    <source>
        <dbReference type="ARBA" id="ARBA00022448"/>
    </source>
</evidence>
<proteinExistence type="predicted"/>
<evidence type="ECO:0000313" key="5">
    <source>
        <dbReference type="EMBL" id="KAK2103676.1"/>
    </source>
</evidence>
<accession>A0ABQ9V2T6</accession>
<feature type="non-terminal residue" evidence="5">
    <location>
        <position position="140"/>
    </location>
</feature>
<dbReference type="Pfam" id="PF08403">
    <property type="entry name" value="AA_permease_N"/>
    <property type="match status" value="1"/>
</dbReference>
<dbReference type="InterPro" id="IPR013612">
    <property type="entry name" value="AA_permease_N"/>
</dbReference>
<evidence type="ECO:0000259" key="4">
    <source>
        <dbReference type="Pfam" id="PF08403"/>
    </source>
</evidence>
<gene>
    <name evidence="5" type="ORF">P7K49_017532</name>
</gene>
<keyword evidence="2" id="KW-0813">Transport</keyword>
<organism evidence="5 6">
    <name type="scientific">Saguinus oedipus</name>
    <name type="common">Cotton-top tamarin</name>
    <name type="synonym">Oedipomidas oedipus</name>
    <dbReference type="NCBI Taxonomy" id="9490"/>
    <lineage>
        <taxon>Eukaryota</taxon>
        <taxon>Metazoa</taxon>
        <taxon>Chordata</taxon>
        <taxon>Craniata</taxon>
        <taxon>Vertebrata</taxon>
        <taxon>Euteleostomi</taxon>
        <taxon>Mammalia</taxon>
        <taxon>Eutheria</taxon>
        <taxon>Euarchontoglires</taxon>
        <taxon>Primates</taxon>
        <taxon>Haplorrhini</taxon>
        <taxon>Platyrrhini</taxon>
        <taxon>Cebidae</taxon>
        <taxon>Callitrichinae</taxon>
        <taxon>Saguinus</taxon>
    </lineage>
</organism>
<sequence length="140" mass="15824">MSLNNSSNIFLDSVPSNTNRFQVKVINENHESSAAANDNTDPPHYEETSFGDEAQKRLRISFRPGNQECYDNFLQSGETAKTDASFHAYDSHTNTYYLQTFGHNTMDAVPKIEYYRNTGSISGLKANRPSLLEIHEQLAK</sequence>
<protein>
    <recommendedName>
        <fullName evidence="4">Amino acid permease N-terminal domain-containing protein</fullName>
    </recommendedName>
</protein>
<feature type="region of interest" description="Disordered" evidence="3">
    <location>
        <begin position="31"/>
        <end position="55"/>
    </location>
</feature>
<dbReference type="EMBL" id="JASSZA010000008">
    <property type="protein sequence ID" value="KAK2103676.1"/>
    <property type="molecule type" value="Genomic_DNA"/>
</dbReference>
<keyword evidence="6" id="KW-1185">Reference proteome</keyword>
<name>A0ABQ9V2T6_SAGOE</name>
<dbReference type="Proteomes" id="UP001266305">
    <property type="component" value="Unassembled WGS sequence"/>
</dbReference>
<comment type="caution">
    <text evidence="5">The sequence shown here is derived from an EMBL/GenBank/DDBJ whole genome shotgun (WGS) entry which is preliminary data.</text>
</comment>
<dbReference type="InterPro" id="IPR002445">
    <property type="entry name" value="Slc12a1"/>
</dbReference>
<comment type="subcellular location">
    <subcellularLocation>
        <location evidence="1">Cell membrane</location>
        <topology evidence="1">Multi-pass membrane protein</topology>
    </subcellularLocation>
</comment>